<name>A0A060JE60_9MICO</name>
<dbReference type="AlphaFoldDB" id="A0A060JE60"/>
<dbReference type="GO" id="GO:0016491">
    <property type="term" value="F:oxidoreductase activity"/>
    <property type="evidence" value="ECO:0007669"/>
    <property type="project" value="UniProtKB-KW"/>
</dbReference>
<evidence type="ECO:0000313" key="7">
    <source>
        <dbReference type="Proteomes" id="UP000067708"/>
    </source>
</evidence>
<evidence type="ECO:0000256" key="3">
    <source>
        <dbReference type="ARBA" id="ARBA00023027"/>
    </source>
</evidence>
<protein>
    <submittedName>
        <fullName evidence="6">Putative dehydrogenase</fullName>
    </submittedName>
</protein>
<evidence type="ECO:0000313" key="6">
    <source>
        <dbReference type="EMBL" id="AIC46857.1"/>
    </source>
</evidence>
<dbReference type="InterPro" id="IPR000683">
    <property type="entry name" value="Gfo/Idh/MocA-like_OxRdtase_N"/>
</dbReference>
<feature type="domain" description="GFO/IDH/MocA-like oxidoreductase" evidence="5">
    <location>
        <begin position="151"/>
        <end position="260"/>
    </location>
</feature>
<keyword evidence="3" id="KW-0520">NAD</keyword>
<dbReference type="GO" id="GO:0000166">
    <property type="term" value="F:nucleotide binding"/>
    <property type="evidence" value="ECO:0007669"/>
    <property type="project" value="InterPro"/>
</dbReference>
<dbReference type="HOGENOM" id="CLU_023194_7_2_11"/>
<proteinExistence type="inferred from homology"/>
<dbReference type="eggNOG" id="COG0673">
    <property type="taxonomic scope" value="Bacteria"/>
</dbReference>
<evidence type="ECO:0000256" key="1">
    <source>
        <dbReference type="ARBA" id="ARBA00010928"/>
    </source>
</evidence>
<comment type="similarity">
    <text evidence="1">Belongs to the Gfo/Idh/MocA family.</text>
</comment>
<dbReference type="KEGG" id="rla:Rhola_00000260"/>
<dbReference type="PANTHER" id="PTHR22604:SF105">
    <property type="entry name" value="TRANS-1,2-DIHYDROBENZENE-1,2-DIOL DEHYDROGENASE"/>
    <property type="match status" value="1"/>
</dbReference>
<evidence type="ECO:0000259" key="5">
    <source>
        <dbReference type="Pfam" id="PF22725"/>
    </source>
</evidence>
<dbReference type="EMBL" id="CP007490">
    <property type="protein sequence ID" value="AIC46857.1"/>
    <property type="molecule type" value="Genomic_DNA"/>
</dbReference>
<dbReference type="RefSeq" id="WP_038501499.1">
    <property type="nucleotide sequence ID" value="NZ_CP007490.1"/>
</dbReference>
<dbReference type="SUPFAM" id="SSF55347">
    <property type="entry name" value="Glyceraldehyde-3-phosphate dehydrogenase-like, C-terminal domain"/>
    <property type="match status" value="1"/>
</dbReference>
<sequence length="343" mass="36951">MTTSSPVLPAPRIIDPASVPVLRWGVMGAADIAQAFVGGVQKHTKQHIVAVASRTPGKAEAFAEKFGIESHDNYEDLLAREDIDVIYIPTLPTQHRDHALMAIAAGKHVLVEKPLALDPKEAAEIFAAAKAKGVLAMEAMWTRYLPHYDVIRQLLESNTLGNIDLVTAHMAQANLEIPRLWKKGHGDPFFDMGIYPVSFIQTFLGNPKSITAQGVMHPNGIEEEVSVQLNYESGARAYIVLSARAAVPGIASVGGDKAKITVGPEFFVPASITIANTDFGSPYTTWTDDSAVQGHEGLSYQATAMAKFISEGLLESPYESHADSIANLEVCAEVVRLIGAEII</sequence>
<dbReference type="InterPro" id="IPR055170">
    <property type="entry name" value="GFO_IDH_MocA-like_dom"/>
</dbReference>
<dbReference type="Gene3D" id="3.40.50.720">
    <property type="entry name" value="NAD(P)-binding Rossmann-like Domain"/>
    <property type="match status" value="1"/>
</dbReference>
<dbReference type="SUPFAM" id="SSF51735">
    <property type="entry name" value="NAD(P)-binding Rossmann-fold domains"/>
    <property type="match status" value="1"/>
</dbReference>
<dbReference type="Pfam" id="PF22725">
    <property type="entry name" value="GFO_IDH_MocA_C3"/>
    <property type="match status" value="1"/>
</dbReference>
<evidence type="ECO:0000259" key="4">
    <source>
        <dbReference type="Pfam" id="PF01408"/>
    </source>
</evidence>
<dbReference type="InterPro" id="IPR050984">
    <property type="entry name" value="Gfo/Idh/MocA_domain"/>
</dbReference>
<keyword evidence="2" id="KW-0560">Oxidoreductase</keyword>
<dbReference type="OrthoDB" id="9815825at2"/>
<dbReference type="Proteomes" id="UP000067708">
    <property type="component" value="Chromosome"/>
</dbReference>
<feature type="domain" description="Gfo/Idh/MocA-like oxidoreductase N-terminal" evidence="4">
    <location>
        <begin position="22"/>
        <end position="137"/>
    </location>
</feature>
<accession>A0A060JE60</accession>
<keyword evidence="7" id="KW-1185">Reference proteome</keyword>
<dbReference type="InterPro" id="IPR036291">
    <property type="entry name" value="NAD(P)-bd_dom_sf"/>
</dbReference>
<organism evidence="6 7">
    <name type="scientific">Rhodoluna lacicola</name>
    <dbReference type="NCBI Taxonomy" id="529884"/>
    <lineage>
        <taxon>Bacteria</taxon>
        <taxon>Bacillati</taxon>
        <taxon>Actinomycetota</taxon>
        <taxon>Actinomycetes</taxon>
        <taxon>Micrococcales</taxon>
        <taxon>Microbacteriaceae</taxon>
        <taxon>Luna cluster</taxon>
        <taxon>Luna-1 subcluster</taxon>
        <taxon>Rhodoluna</taxon>
    </lineage>
</organism>
<dbReference type="Gene3D" id="3.30.360.10">
    <property type="entry name" value="Dihydrodipicolinate Reductase, domain 2"/>
    <property type="match status" value="1"/>
</dbReference>
<gene>
    <name evidence="6" type="ORF">Rhola_00000260</name>
</gene>
<reference evidence="6 7" key="1">
    <citation type="journal article" date="2014" name="Int. J. Syst. Evol. Microbiol.">
        <title>Rhodoluna lacicola gen. nov., sp. nov., a planktonic freshwater bacterium with stream-lined genome.</title>
        <authorList>
            <person name="Hahn M."/>
            <person name="Schmidt J."/>
            <person name="Taipale S.J."/>
            <person name="Doolittle W.F."/>
            <person name="Koll U."/>
        </authorList>
    </citation>
    <scope>NUCLEOTIDE SEQUENCE [LARGE SCALE GENOMIC DNA]</scope>
    <source>
        <strain evidence="6 7">MWH-Ta8</strain>
    </source>
</reference>
<dbReference type="Pfam" id="PF01408">
    <property type="entry name" value="GFO_IDH_MocA"/>
    <property type="match status" value="1"/>
</dbReference>
<evidence type="ECO:0000256" key="2">
    <source>
        <dbReference type="ARBA" id="ARBA00023002"/>
    </source>
</evidence>
<dbReference type="STRING" id="529884.Rhola_00000260"/>
<dbReference type="PANTHER" id="PTHR22604">
    <property type="entry name" value="OXIDOREDUCTASES"/>
    <property type="match status" value="1"/>
</dbReference>